<gene>
    <name evidence="1" type="ORF">GII30_10105</name>
</gene>
<dbReference type="RefSeq" id="WP_005192726.1">
    <property type="nucleotide sequence ID" value="NZ_CP045804.1"/>
</dbReference>
<proteinExistence type="predicted"/>
<dbReference type="AlphaFoldDB" id="A0A857LMH8"/>
<protein>
    <submittedName>
        <fullName evidence="1">Uncharacterized protein</fullName>
    </submittedName>
</protein>
<sequence length="105" mass="12049">MSEKPPKLHVTQHAIFTESDGAWTGRYGGENWSVTATSKQEALDLMVEKLESVSDDYARNERLIRLAERVIAGTHTEEGFEAEYITETSYEDRMIELMETQFDDD</sequence>
<dbReference type="EMBL" id="CP045810">
    <property type="protein sequence ID" value="QHN39470.1"/>
    <property type="molecule type" value="Genomic_DNA"/>
</dbReference>
<reference evidence="1" key="1">
    <citation type="journal article" date="2021" name="Nat. Microbiol.">
        <title>Cocultivation of an ultrasmall environmental parasitic bacterium with lytic ability against bacteria associated with wastewater foams.</title>
        <authorList>
            <person name="Batinovic S."/>
            <person name="Rose J.J.A."/>
            <person name="Ratcliffe J."/>
            <person name="Seviour R.J."/>
            <person name="Petrovski S."/>
        </authorList>
    </citation>
    <scope>NUCLEOTIDE SEQUENCE</scope>
    <source>
        <strain evidence="1">CON44</strain>
    </source>
</reference>
<accession>A0A857LMH8</accession>
<evidence type="ECO:0000313" key="1">
    <source>
        <dbReference type="EMBL" id="QHN39470.1"/>
    </source>
</evidence>
<organism evidence="1">
    <name type="scientific">Gordonia amarae</name>
    <dbReference type="NCBI Taxonomy" id="36821"/>
    <lineage>
        <taxon>Bacteria</taxon>
        <taxon>Bacillati</taxon>
        <taxon>Actinomycetota</taxon>
        <taxon>Actinomycetes</taxon>
        <taxon>Mycobacteriales</taxon>
        <taxon>Gordoniaceae</taxon>
        <taxon>Gordonia</taxon>
    </lineage>
</organism>
<name>A0A857LMH8_9ACTN</name>